<feature type="transmembrane region" description="Helical" evidence="6">
    <location>
        <begin position="48"/>
        <end position="69"/>
    </location>
</feature>
<organism evidence="9 10">
    <name type="scientific">Marmota monax</name>
    <name type="common">Woodchuck</name>
    <dbReference type="NCBI Taxonomy" id="9995"/>
    <lineage>
        <taxon>Eukaryota</taxon>
        <taxon>Metazoa</taxon>
        <taxon>Chordata</taxon>
        <taxon>Craniata</taxon>
        <taxon>Vertebrata</taxon>
        <taxon>Euteleostomi</taxon>
        <taxon>Mammalia</taxon>
        <taxon>Eutheria</taxon>
        <taxon>Euarchontoglires</taxon>
        <taxon>Glires</taxon>
        <taxon>Rodentia</taxon>
        <taxon>Sciuromorpha</taxon>
        <taxon>Sciuridae</taxon>
        <taxon>Xerinae</taxon>
        <taxon>Marmotini</taxon>
        <taxon>Marmota</taxon>
    </lineage>
</organism>
<evidence type="ECO:0000256" key="5">
    <source>
        <dbReference type="ARBA" id="ARBA00023136"/>
    </source>
</evidence>
<gene>
    <name evidence="8" type="ORF">GHT09_017813</name>
    <name evidence="9" type="ORF">MONAX_5E028352</name>
</gene>
<evidence type="ECO:0000256" key="3">
    <source>
        <dbReference type="ARBA" id="ARBA00022737"/>
    </source>
</evidence>
<dbReference type="GO" id="GO:0007009">
    <property type="term" value="P:plasma membrane organization"/>
    <property type="evidence" value="ECO:0007669"/>
    <property type="project" value="TreeGrafter"/>
</dbReference>
<evidence type="ECO:0000256" key="4">
    <source>
        <dbReference type="ARBA" id="ARBA00022989"/>
    </source>
</evidence>
<dbReference type="GO" id="GO:0035612">
    <property type="term" value="F:AP-2 adaptor complex binding"/>
    <property type="evidence" value="ECO:0007669"/>
    <property type="project" value="TreeGrafter"/>
</dbReference>
<evidence type="ECO:0000256" key="1">
    <source>
        <dbReference type="ARBA" id="ARBA00004370"/>
    </source>
</evidence>
<dbReference type="GO" id="GO:0005509">
    <property type="term" value="F:calcium ion binding"/>
    <property type="evidence" value="ECO:0007669"/>
    <property type="project" value="TreeGrafter"/>
</dbReference>
<accession>A0A5E4A8N8</accession>
<keyword evidence="5 6" id="KW-0472">Membrane</keyword>
<keyword evidence="3" id="KW-0677">Repeat</keyword>
<comment type="subcellular location">
    <subcellularLocation>
        <location evidence="1">Membrane</location>
    </subcellularLocation>
</comment>
<sequence length="80" mass="8994">MGALWGLPVPLPDQPLPLSPSRPDTAFVWFLNPLKSIKYLICTRYKWLIIKIVLALLGLLLLALFLYSLPGYMVKKLLGA</sequence>
<reference evidence="9 10" key="1">
    <citation type="submission" date="2019-04" db="EMBL/GenBank/DDBJ databases">
        <authorList>
            <person name="Alioto T."/>
            <person name="Alioto T."/>
        </authorList>
    </citation>
    <scope>NUCLEOTIDE SEQUENCE [LARGE SCALE GENOMIC DNA]</scope>
</reference>
<dbReference type="GO" id="GO:0048787">
    <property type="term" value="C:presynaptic active zone membrane"/>
    <property type="evidence" value="ECO:0007669"/>
    <property type="project" value="TreeGrafter"/>
</dbReference>
<evidence type="ECO:0000256" key="2">
    <source>
        <dbReference type="ARBA" id="ARBA00022692"/>
    </source>
</evidence>
<reference evidence="8" key="2">
    <citation type="submission" date="2020-08" db="EMBL/GenBank/DDBJ databases">
        <authorList>
            <person name="Shumante A."/>
            <person name="Zimin A.V."/>
            <person name="Puiu D."/>
            <person name="Salzberg S.L."/>
        </authorList>
    </citation>
    <scope>NUCLEOTIDE SEQUENCE</scope>
    <source>
        <strain evidence="8">WC2-LM</strain>
        <tissue evidence="8">Liver</tissue>
    </source>
</reference>
<name>A0A5E4A8N8_MARMO</name>
<proteinExistence type="predicted"/>
<protein>
    <recommendedName>
        <fullName evidence="7">Ferlin C-terminal domain-containing protein</fullName>
    </recommendedName>
</protein>
<dbReference type="AlphaFoldDB" id="A0A5E4A8N8"/>
<dbReference type="Proteomes" id="UP000662637">
    <property type="component" value="Unassembled WGS sequence"/>
</dbReference>
<dbReference type="InterPro" id="IPR037721">
    <property type="entry name" value="Ferlin"/>
</dbReference>
<dbReference type="InterPro" id="IPR032362">
    <property type="entry name" value="Ferlin_C"/>
</dbReference>
<keyword evidence="10" id="KW-1185">Reference proteome</keyword>
<dbReference type="GO" id="GO:0016082">
    <property type="term" value="P:synaptic vesicle priming"/>
    <property type="evidence" value="ECO:0007669"/>
    <property type="project" value="TreeGrafter"/>
</dbReference>
<dbReference type="EMBL" id="CABDUW010000029">
    <property type="protein sequence ID" value="VTJ53405.1"/>
    <property type="molecule type" value="Genomic_DNA"/>
</dbReference>
<dbReference type="GO" id="GO:0030672">
    <property type="term" value="C:synaptic vesicle membrane"/>
    <property type="evidence" value="ECO:0007669"/>
    <property type="project" value="TreeGrafter"/>
</dbReference>
<evidence type="ECO:0000256" key="6">
    <source>
        <dbReference type="SAM" id="Phobius"/>
    </source>
</evidence>
<dbReference type="PANTHER" id="PTHR12546:SF32">
    <property type="entry name" value="OTOFERLIN"/>
    <property type="match status" value="1"/>
</dbReference>
<evidence type="ECO:0000313" key="10">
    <source>
        <dbReference type="Proteomes" id="UP000335636"/>
    </source>
</evidence>
<feature type="domain" description="Ferlin C-terminal" evidence="7">
    <location>
        <begin position="19"/>
        <end position="77"/>
    </location>
</feature>
<evidence type="ECO:0000313" key="9">
    <source>
        <dbReference type="EMBL" id="VTJ53405.1"/>
    </source>
</evidence>
<keyword evidence="4 6" id="KW-1133">Transmembrane helix</keyword>
<evidence type="ECO:0000313" key="8">
    <source>
        <dbReference type="EMBL" id="KAF7470971.1"/>
    </source>
</evidence>
<dbReference type="Pfam" id="PF16165">
    <property type="entry name" value="Ferlin_C"/>
    <property type="match status" value="1"/>
</dbReference>
<keyword evidence="2 6" id="KW-0812">Transmembrane</keyword>
<dbReference type="PANTHER" id="PTHR12546">
    <property type="entry name" value="FER-1-LIKE"/>
    <property type="match status" value="1"/>
</dbReference>
<evidence type="ECO:0000259" key="7">
    <source>
        <dbReference type="Pfam" id="PF16165"/>
    </source>
</evidence>
<dbReference type="EMBL" id="WJEC01006891">
    <property type="protein sequence ID" value="KAF7470971.1"/>
    <property type="molecule type" value="Genomic_DNA"/>
</dbReference>
<dbReference type="Proteomes" id="UP000335636">
    <property type="component" value="Unassembled WGS sequence"/>
</dbReference>